<dbReference type="Pfam" id="PF06984">
    <property type="entry name" value="MRP-L47"/>
    <property type="match status" value="1"/>
</dbReference>
<dbReference type="InterPro" id="IPR010729">
    <property type="entry name" value="Ribosomal_uL29_mit"/>
</dbReference>
<evidence type="ECO:0000256" key="3">
    <source>
        <dbReference type="ARBA" id="ARBA00022980"/>
    </source>
</evidence>
<reference evidence="9" key="1">
    <citation type="submission" date="2014-08" db="EMBL/GenBank/DDBJ databases">
        <authorList>
            <person name="Sharma Rahul"/>
            <person name="Thines Marco"/>
        </authorList>
    </citation>
    <scope>NUCLEOTIDE SEQUENCE</scope>
</reference>
<evidence type="ECO:0000256" key="6">
    <source>
        <dbReference type="ARBA" id="ARBA00035289"/>
    </source>
</evidence>
<evidence type="ECO:0000313" key="9">
    <source>
        <dbReference type="EMBL" id="CDZ96530.1"/>
    </source>
</evidence>
<feature type="region of interest" description="Disordered" evidence="8">
    <location>
        <begin position="38"/>
        <end position="62"/>
    </location>
</feature>
<name>A0A0F7SEX4_PHARH</name>
<dbReference type="GO" id="GO:0003735">
    <property type="term" value="F:structural constituent of ribosome"/>
    <property type="evidence" value="ECO:0007669"/>
    <property type="project" value="InterPro"/>
</dbReference>
<keyword evidence="4" id="KW-0496">Mitochondrion</keyword>
<evidence type="ECO:0000256" key="2">
    <source>
        <dbReference type="ARBA" id="ARBA00009254"/>
    </source>
</evidence>
<keyword evidence="3" id="KW-0689">Ribosomal protein</keyword>
<accession>A0A0F7SEX4</accession>
<proteinExistence type="inferred from homology"/>
<evidence type="ECO:0000256" key="7">
    <source>
        <dbReference type="ARBA" id="ARBA00035399"/>
    </source>
</evidence>
<dbReference type="GO" id="GO:0032543">
    <property type="term" value="P:mitochondrial translation"/>
    <property type="evidence" value="ECO:0007669"/>
    <property type="project" value="TreeGrafter"/>
</dbReference>
<protein>
    <recommendedName>
        <fullName evidence="6">Large ribosomal subunit protein uL29m</fullName>
    </recommendedName>
    <alternativeName>
        <fullName evidence="7">54S ribosomal protein L4, mitochondrial</fullName>
    </alternativeName>
</protein>
<dbReference type="GO" id="GO:0005762">
    <property type="term" value="C:mitochondrial large ribosomal subunit"/>
    <property type="evidence" value="ECO:0007669"/>
    <property type="project" value="TreeGrafter"/>
</dbReference>
<evidence type="ECO:0000256" key="5">
    <source>
        <dbReference type="ARBA" id="ARBA00023274"/>
    </source>
</evidence>
<dbReference type="PANTHER" id="PTHR21183">
    <property type="entry name" value="RIBOSOMAL PROTEIN L47, MITOCHONDRIAL-RELATED"/>
    <property type="match status" value="1"/>
</dbReference>
<evidence type="ECO:0000256" key="1">
    <source>
        <dbReference type="ARBA" id="ARBA00004173"/>
    </source>
</evidence>
<comment type="subcellular location">
    <subcellularLocation>
        <location evidence="1">Mitochondrion</location>
    </subcellularLocation>
</comment>
<dbReference type="PANTHER" id="PTHR21183:SF18">
    <property type="entry name" value="LARGE RIBOSOMAL SUBUNIT PROTEIN UL29M"/>
    <property type="match status" value="1"/>
</dbReference>
<dbReference type="Gene3D" id="6.10.330.20">
    <property type="match status" value="1"/>
</dbReference>
<sequence length="227" mass="25417">MFSTLKAVGSKNAWSVGRARFSTGLTLYADAIGSGSSDVGAGSGSGSTFVVPRPSGPSSKRPEFYDAKGKLLAPSLLPHVPPTPKQPVVRQYLDDTEVDPAHPLWAFFRKDETTGKVLSVERMSQNQQRSGRPYLTSELRIKSFQELHTLWFLLLREKNIFYTQREEMRRRGVRAGLALGTTKQRMKIQTSMARIKYVLNERRLAYLAVQADANEQALAQAERDEQV</sequence>
<dbReference type="AlphaFoldDB" id="A0A0F7SEX4"/>
<dbReference type="EMBL" id="LN483144">
    <property type="protein sequence ID" value="CDZ96530.1"/>
    <property type="molecule type" value="Genomic_DNA"/>
</dbReference>
<comment type="similarity">
    <text evidence="2">Belongs to the universal ribosomal protein uL29 family.</text>
</comment>
<keyword evidence="5" id="KW-0687">Ribonucleoprotein</keyword>
<evidence type="ECO:0000256" key="4">
    <source>
        <dbReference type="ARBA" id="ARBA00023128"/>
    </source>
</evidence>
<organism evidence="9">
    <name type="scientific">Phaffia rhodozyma</name>
    <name type="common">Yeast</name>
    <name type="synonym">Xanthophyllomyces dendrorhous</name>
    <dbReference type="NCBI Taxonomy" id="264483"/>
    <lineage>
        <taxon>Eukaryota</taxon>
        <taxon>Fungi</taxon>
        <taxon>Dikarya</taxon>
        <taxon>Basidiomycota</taxon>
        <taxon>Agaricomycotina</taxon>
        <taxon>Tremellomycetes</taxon>
        <taxon>Cystofilobasidiales</taxon>
        <taxon>Mrakiaceae</taxon>
        <taxon>Phaffia</taxon>
    </lineage>
</organism>
<dbReference type="InterPro" id="IPR038340">
    <property type="entry name" value="MRP-L47_sf"/>
</dbReference>
<evidence type="ECO:0000256" key="8">
    <source>
        <dbReference type="SAM" id="MobiDB-lite"/>
    </source>
</evidence>